<dbReference type="OrthoDB" id="9790710at2"/>
<feature type="domain" description="Glycosyl transferase family 1" evidence="1">
    <location>
        <begin position="175"/>
        <end position="341"/>
    </location>
</feature>
<dbReference type="InterPro" id="IPR050194">
    <property type="entry name" value="Glycosyltransferase_grp1"/>
</dbReference>
<dbReference type="EMBL" id="PVTR01000004">
    <property type="protein sequence ID" value="PRY88363.1"/>
    <property type="molecule type" value="Genomic_DNA"/>
</dbReference>
<dbReference type="AlphaFoldDB" id="A0A2T0WNT5"/>
<dbReference type="GO" id="GO:0016757">
    <property type="term" value="F:glycosyltransferase activity"/>
    <property type="evidence" value="ECO:0007669"/>
    <property type="project" value="InterPro"/>
</dbReference>
<dbReference type="InterPro" id="IPR001296">
    <property type="entry name" value="Glyco_trans_1"/>
</dbReference>
<dbReference type="PANTHER" id="PTHR45947:SF3">
    <property type="entry name" value="SULFOQUINOVOSYL TRANSFERASE SQD2"/>
    <property type="match status" value="1"/>
</dbReference>
<protein>
    <submittedName>
        <fullName evidence="3">Glycosyltransferase involved in cell wall biosynthesis</fullName>
    </submittedName>
</protein>
<name>A0A2T0WNT5_9BACT</name>
<sequence>MNKVNISVCHIIDSIEKSAGGTSMYVKQITDSMDNEIDFSVISNYSVDPVNLNERVNVEFKNLKQVLSEIPEVSSNKPSLIHINGLWSPILNIVGLKAKRLKIPYVVSPHGMLEPWALLQGKHKKKIARALFQNKVLNNAACLHATSSTEAENLRILGFVNPIAVIPNGINVSEIEPSFHSKKGKKTILFLSRIHQKKGIELLIDSWKNIDEKLKKDWVIKIVGNGEKEYINSLNKKLSNFKMNDQIEILGPMFDNDKDEMFKSSDLFILPTYSENFGIVIIEAMAYGLPVITTKGTPWSELETYNAGWWVDTNIESIEKALVQAMTSNHSSLLKMGKNGRDLVEKKYAINNIRSKTLRLYEWTLGLREKPDFII</sequence>
<evidence type="ECO:0000259" key="1">
    <source>
        <dbReference type="Pfam" id="PF00534"/>
    </source>
</evidence>
<dbReference type="SUPFAM" id="SSF53756">
    <property type="entry name" value="UDP-Glycosyltransferase/glycogen phosphorylase"/>
    <property type="match status" value="1"/>
</dbReference>
<dbReference type="Pfam" id="PF00534">
    <property type="entry name" value="Glycos_transf_1"/>
    <property type="match status" value="1"/>
</dbReference>
<reference evidence="3 4" key="1">
    <citation type="submission" date="2018-03" db="EMBL/GenBank/DDBJ databases">
        <title>Genomic Encyclopedia of Archaeal and Bacterial Type Strains, Phase II (KMG-II): from individual species to whole genera.</title>
        <authorList>
            <person name="Goeker M."/>
        </authorList>
    </citation>
    <scope>NUCLEOTIDE SEQUENCE [LARGE SCALE GENOMIC DNA]</scope>
    <source>
        <strain evidence="3 4">DSM 27929</strain>
    </source>
</reference>
<gene>
    <name evidence="3" type="ORF">CLW00_10414</name>
</gene>
<dbReference type="PANTHER" id="PTHR45947">
    <property type="entry name" value="SULFOQUINOVOSYL TRANSFERASE SQD2"/>
    <property type="match status" value="1"/>
</dbReference>
<evidence type="ECO:0000259" key="2">
    <source>
        <dbReference type="Pfam" id="PF13579"/>
    </source>
</evidence>
<dbReference type="Proteomes" id="UP000238157">
    <property type="component" value="Unassembled WGS sequence"/>
</dbReference>
<accession>A0A2T0WNT5</accession>
<dbReference type="Pfam" id="PF13579">
    <property type="entry name" value="Glyco_trans_4_4"/>
    <property type="match status" value="1"/>
</dbReference>
<keyword evidence="3" id="KW-0808">Transferase</keyword>
<dbReference type="RefSeq" id="WP_106133101.1">
    <property type="nucleotide sequence ID" value="NZ_PVTR01000004.1"/>
</dbReference>
<dbReference type="Gene3D" id="3.40.50.2000">
    <property type="entry name" value="Glycogen Phosphorylase B"/>
    <property type="match status" value="2"/>
</dbReference>
<organism evidence="3 4">
    <name type="scientific">Mongoliibacter ruber</name>
    <dbReference type="NCBI Taxonomy" id="1750599"/>
    <lineage>
        <taxon>Bacteria</taxon>
        <taxon>Pseudomonadati</taxon>
        <taxon>Bacteroidota</taxon>
        <taxon>Cytophagia</taxon>
        <taxon>Cytophagales</taxon>
        <taxon>Cyclobacteriaceae</taxon>
        <taxon>Mongoliibacter</taxon>
    </lineage>
</organism>
<keyword evidence="4" id="KW-1185">Reference proteome</keyword>
<comment type="caution">
    <text evidence="3">The sequence shown here is derived from an EMBL/GenBank/DDBJ whole genome shotgun (WGS) entry which is preliminary data.</text>
</comment>
<evidence type="ECO:0000313" key="4">
    <source>
        <dbReference type="Proteomes" id="UP000238157"/>
    </source>
</evidence>
<proteinExistence type="predicted"/>
<dbReference type="InterPro" id="IPR028098">
    <property type="entry name" value="Glyco_trans_4-like_N"/>
</dbReference>
<feature type="domain" description="Glycosyltransferase subfamily 4-like N-terminal" evidence="2">
    <location>
        <begin position="74"/>
        <end position="169"/>
    </location>
</feature>
<evidence type="ECO:0000313" key="3">
    <source>
        <dbReference type="EMBL" id="PRY88363.1"/>
    </source>
</evidence>